<sequence>MPIHEFSVIATGLDPTDPAFERRFFEAGCEDAMVSFQRGHIIVEFAREAVSIIDALQSAQRDVERGGAVVERIEPDPLVSLSDMAERTGMTRQAITNYASGQRREDFPAPIARITSTSPLWDWAEAAAWFGQQGVLPGDDVVQARAVADANRELARHRRPLLVP</sequence>
<organism evidence="1 2">
    <name type="scientific">Candidatus Phycosocius bacilliformis</name>
    <dbReference type="NCBI Taxonomy" id="1445552"/>
    <lineage>
        <taxon>Bacteria</taxon>
        <taxon>Pseudomonadati</taxon>
        <taxon>Pseudomonadota</taxon>
        <taxon>Alphaproteobacteria</taxon>
        <taxon>Caulobacterales</taxon>
        <taxon>Caulobacterales incertae sedis</taxon>
        <taxon>Candidatus Phycosocius</taxon>
    </lineage>
</organism>
<gene>
    <name evidence="1" type="ORF">PbB2_01146</name>
</gene>
<dbReference type="Proteomes" id="UP000245086">
    <property type="component" value="Unassembled WGS sequence"/>
</dbReference>
<dbReference type="AlphaFoldDB" id="A0A2P2E8T7"/>
<evidence type="ECO:0000313" key="1">
    <source>
        <dbReference type="EMBL" id="GBF57479.1"/>
    </source>
</evidence>
<proteinExistence type="predicted"/>
<accession>A0A2P2E8T7</accession>
<reference evidence="1 2" key="1">
    <citation type="journal article" date="2018" name="Genome Announc.">
        <title>Draft Genome Sequence of "Candidatus Phycosocius bacilliformis," an Alphaproteobacterial Ectosymbiont of the Hydrocarbon-Producing Green Alga Botryococcus braunii.</title>
        <authorList>
            <person name="Tanabe Y."/>
            <person name="Yamaguchi H."/>
            <person name="Watanabe M.M."/>
        </authorList>
    </citation>
    <scope>NUCLEOTIDE SEQUENCE [LARGE SCALE GENOMIC DNA]</scope>
    <source>
        <strain evidence="1 2">BOTRYCO-2</strain>
    </source>
</reference>
<name>A0A2P2E8T7_9PROT</name>
<dbReference type="InterPro" id="IPR001387">
    <property type="entry name" value="Cro/C1-type_HTH"/>
</dbReference>
<dbReference type="OrthoDB" id="1525365at2"/>
<dbReference type="EMBL" id="BFBR01000003">
    <property type="protein sequence ID" value="GBF57479.1"/>
    <property type="molecule type" value="Genomic_DNA"/>
</dbReference>
<evidence type="ECO:0000313" key="2">
    <source>
        <dbReference type="Proteomes" id="UP000245086"/>
    </source>
</evidence>
<comment type="caution">
    <text evidence="1">The sequence shown here is derived from an EMBL/GenBank/DDBJ whole genome shotgun (WGS) entry which is preliminary data.</text>
</comment>
<dbReference type="CDD" id="cd00093">
    <property type="entry name" value="HTH_XRE"/>
    <property type="match status" value="1"/>
</dbReference>
<keyword evidence="2" id="KW-1185">Reference proteome</keyword>
<protein>
    <submittedName>
        <fullName evidence="1">Uncharacterized protein</fullName>
    </submittedName>
</protein>
<dbReference type="RefSeq" id="WP_108984366.1">
    <property type="nucleotide sequence ID" value="NZ_BFBR01000003.1"/>
</dbReference>